<evidence type="ECO:0000313" key="3">
    <source>
        <dbReference type="Proteomes" id="UP000271464"/>
    </source>
</evidence>
<proteinExistence type="predicted"/>
<name>A0ABY6RSJ4_9MYCO</name>
<evidence type="ECO:0008006" key="4">
    <source>
        <dbReference type="Google" id="ProtNLM"/>
    </source>
</evidence>
<accession>A0ABY6RSJ4</accession>
<keyword evidence="3" id="KW-1185">Reference proteome</keyword>
<protein>
    <recommendedName>
        <fullName evidence="4">DUF4226 domain-containing protein</fullName>
    </recommendedName>
</protein>
<comment type="caution">
    <text evidence="2">The sequence shown here is derived from an EMBL/GenBank/DDBJ whole genome shotgun (WGS) entry which is preliminary data.</text>
</comment>
<evidence type="ECO:0000313" key="2">
    <source>
        <dbReference type="EMBL" id="VBA32233.1"/>
    </source>
</evidence>
<sequence length="290" mass="30987">MAQVGQTAADRWQGAAAGTYVIANADQLQSFDGTVTADGRVSPALADAGRSAATGAQNMDTLIAQTRAGVAALAPSTRSAVGQQQLVSYLQGQLNQAKGLVQNFQQQDSALASSIRTADYQSFSGGHGKEAPPASPMDSHGWKPGDKRHKPYYAGRGGMGPPNYPDSPPWVDIYDRSKDPDTVPHYFVRSDEIPNYKLLPPGSPSPATTYNKNDIPDSYVELGPNTGVWVPQSSLPGAMFYPPGSNPVPPYGWDEWIPGSGIYMWYGNLIPEPYRPYGPLDPPTVPQGGH</sequence>
<organism evidence="2 3">
    <name type="scientific">Mycobacterium persicum</name>
    <dbReference type="NCBI Taxonomy" id="1487726"/>
    <lineage>
        <taxon>Bacteria</taxon>
        <taxon>Bacillati</taxon>
        <taxon>Actinomycetota</taxon>
        <taxon>Actinomycetes</taxon>
        <taxon>Mycobacteriales</taxon>
        <taxon>Mycobacteriaceae</taxon>
        <taxon>Mycobacterium</taxon>
    </lineage>
</organism>
<dbReference type="EMBL" id="UPHM01000152">
    <property type="protein sequence ID" value="VBA32233.1"/>
    <property type="molecule type" value="Genomic_DNA"/>
</dbReference>
<dbReference type="Proteomes" id="UP000271464">
    <property type="component" value="Unassembled WGS sequence"/>
</dbReference>
<evidence type="ECO:0000256" key="1">
    <source>
        <dbReference type="SAM" id="MobiDB-lite"/>
    </source>
</evidence>
<gene>
    <name evidence="2" type="ORF">LAUMK4_05698</name>
</gene>
<feature type="region of interest" description="Disordered" evidence="1">
    <location>
        <begin position="121"/>
        <end position="160"/>
    </location>
</feature>
<reference evidence="2 3" key="1">
    <citation type="submission" date="2018-09" db="EMBL/GenBank/DDBJ databases">
        <authorList>
            <person name="Tagini F."/>
        </authorList>
    </citation>
    <scope>NUCLEOTIDE SEQUENCE [LARGE SCALE GENOMIC DNA]</scope>
    <source>
        <strain evidence="2 3">MK4</strain>
    </source>
</reference>